<dbReference type="CDD" id="cd04163">
    <property type="entry name" value="Era"/>
    <property type="match status" value="1"/>
</dbReference>
<dbReference type="InterPro" id="IPR009019">
    <property type="entry name" value="KH_sf_prok-type"/>
</dbReference>
<keyword evidence="7" id="KW-0963">Cytoplasm</keyword>
<dbReference type="EMBL" id="CP022579">
    <property type="protein sequence ID" value="QEL65131.1"/>
    <property type="molecule type" value="Genomic_DNA"/>
</dbReference>
<dbReference type="KEGG" id="otr:OTERR_16550"/>
<dbReference type="GO" id="GO:0005829">
    <property type="term" value="C:cytosol"/>
    <property type="evidence" value="ECO:0007669"/>
    <property type="project" value="TreeGrafter"/>
</dbReference>
<dbReference type="InterPro" id="IPR006073">
    <property type="entry name" value="GTP-bd"/>
</dbReference>
<evidence type="ECO:0000256" key="7">
    <source>
        <dbReference type="HAMAP-Rule" id="MF_00367"/>
    </source>
</evidence>
<dbReference type="Gene3D" id="3.40.50.300">
    <property type="entry name" value="P-loop containing nucleotide triphosphate hydrolases"/>
    <property type="match status" value="1"/>
</dbReference>
<keyword evidence="5 7" id="KW-0694">RNA-binding</keyword>
<dbReference type="NCBIfam" id="TIGR00231">
    <property type="entry name" value="small_GTP"/>
    <property type="match status" value="1"/>
</dbReference>
<keyword evidence="14" id="KW-1185">Reference proteome</keyword>
<evidence type="ECO:0000259" key="12">
    <source>
        <dbReference type="PROSITE" id="PS51713"/>
    </source>
</evidence>
<dbReference type="NCBIfam" id="NF000908">
    <property type="entry name" value="PRK00089.1"/>
    <property type="match status" value="1"/>
</dbReference>
<keyword evidence="3 7" id="KW-0690">Ribosome biogenesis</keyword>
<organism evidence="13 14">
    <name type="scientific">Oryzomicrobium terrae</name>
    <dbReference type="NCBI Taxonomy" id="1735038"/>
    <lineage>
        <taxon>Bacteria</taxon>
        <taxon>Pseudomonadati</taxon>
        <taxon>Pseudomonadota</taxon>
        <taxon>Betaproteobacteria</taxon>
        <taxon>Rhodocyclales</taxon>
        <taxon>Rhodocyclaceae</taxon>
        <taxon>Oryzomicrobium</taxon>
    </lineage>
</organism>
<keyword evidence="4 7" id="KW-0547">Nucleotide-binding</keyword>
<dbReference type="Gene3D" id="3.30.300.20">
    <property type="match status" value="1"/>
</dbReference>
<evidence type="ECO:0000256" key="9">
    <source>
        <dbReference type="RuleBase" id="RU003761"/>
    </source>
</evidence>
<feature type="domain" description="KH type-2" evidence="11">
    <location>
        <begin position="229"/>
        <end position="319"/>
    </location>
</feature>
<feature type="binding site" evidence="7">
    <location>
        <begin position="43"/>
        <end position="50"/>
    </location>
    <ligand>
        <name>GTP</name>
        <dbReference type="ChEBI" id="CHEBI:37565"/>
    </ligand>
</feature>
<dbReference type="PROSITE" id="PS50823">
    <property type="entry name" value="KH_TYPE_2"/>
    <property type="match status" value="1"/>
</dbReference>
<feature type="region of interest" description="G1" evidence="8">
    <location>
        <begin position="43"/>
        <end position="50"/>
    </location>
</feature>
<reference evidence="13 14" key="1">
    <citation type="submission" date="2017-07" db="EMBL/GenBank/DDBJ databases">
        <title>Complete genome sequence of Oryzomicrobium terrae TPP412.</title>
        <authorList>
            <person name="Chiu L.-W."/>
            <person name="Lo K.-J."/>
            <person name="Tsai Y.-M."/>
            <person name="Lin S.-S."/>
            <person name="Kuo C.-H."/>
            <person name="Liu C.-T."/>
        </authorList>
    </citation>
    <scope>NUCLEOTIDE SEQUENCE [LARGE SCALE GENOMIC DNA]</scope>
    <source>
        <strain evidence="13 14">TPP412</strain>
    </source>
</reference>
<dbReference type="CDD" id="cd22534">
    <property type="entry name" value="KH-II_Era"/>
    <property type="match status" value="1"/>
</dbReference>
<proteinExistence type="inferred from homology"/>
<comment type="similarity">
    <text evidence="1 7 8 9">Belongs to the TRAFAC class TrmE-Era-EngA-EngB-Septin-like GTPase superfamily. Era GTPase family.</text>
</comment>
<feature type="region of interest" description="G5" evidence="8">
    <location>
        <begin position="185"/>
        <end position="187"/>
    </location>
</feature>
<comment type="subunit">
    <text evidence="7">Monomer.</text>
</comment>
<dbReference type="Pfam" id="PF07650">
    <property type="entry name" value="KH_2"/>
    <property type="match status" value="1"/>
</dbReference>
<evidence type="ECO:0000256" key="6">
    <source>
        <dbReference type="ARBA" id="ARBA00023134"/>
    </source>
</evidence>
<dbReference type="GO" id="GO:0003924">
    <property type="term" value="F:GTPase activity"/>
    <property type="evidence" value="ECO:0007669"/>
    <property type="project" value="UniProtKB-UniRule"/>
</dbReference>
<feature type="binding site" evidence="7">
    <location>
        <begin position="155"/>
        <end position="158"/>
    </location>
    <ligand>
        <name>GTP</name>
        <dbReference type="ChEBI" id="CHEBI:37565"/>
    </ligand>
</feature>
<dbReference type="GO" id="GO:0070181">
    <property type="term" value="F:small ribosomal subunit rRNA binding"/>
    <property type="evidence" value="ECO:0007669"/>
    <property type="project" value="UniProtKB-UniRule"/>
</dbReference>
<accession>A0A5C1E850</accession>
<dbReference type="HAMAP" id="MF_00367">
    <property type="entry name" value="GTPase_Era"/>
    <property type="match status" value="1"/>
</dbReference>
<feature type="region of interest" description="G2" evidence="8">
    <location>
        <begin position="69"/>
        <end position="73"/>
    </location>
</feature>
<dbReference type="NCBIfam" id="TIGR00436">
    <property type="entry name" value="era"/>
    <property type="match status" value="1"/>
</dbReference>
<evidence type="ECO:0000313" key="14">
    <source>
        <dbReference type="Proteomes" id="UP000323671"/>
    </source>
</evidence>
<evidence type="ECO:0000256" key="5">
    <source>
        <dbReference type="ARBA" id="ARBA00022884"/>
    </source>
</evidence>
<dbReference type="RefSeq" id="WP_149425465.1">
    <property type="nucleotide sequence ID" value="NZ_CP022579.1"/>
</dbReference>
<comment type="function">
    <text evidence="7">An essential GTPase that binds both GDP and GTP, with rapid nucleotide exchange. Plays a role in 16S rRNA processing and 30S ribosomal subunit biogenesis and possibly also in cell cycle regulation and energy metabolism.</text>
</comment>
<dbReference type="InterPro" id="IPR005225">
    <property type="entry name" value="Small_GTP-bd"/>
</dbReference>
<evidence type="ECO:0000313" key="13">
    <source>
        <dbReference type="EMBL" id="QEL65131.1"/>
    </source>
</evidence>
<evidence type="ECO:0000256" key="4">
    <source>
        <dbReference type="ARBA" id="ARBA00022741"/>
    </source>
</evidence>
<dbReference type="GO" id="GO:0005525">
    <property type="term" value="F:GTP binding"/>
    <property type="evidence" value="ECO:0007669"/>
    <property type="project" value="UniProtKB-UniRule"/>
</dbReference>
<feature type="compositionally biased region" description="Basic and acidic residues" evidence="10">
    <location>
        <begin position="1"/>
        <end position="15"/>
    </location>
</feature>
<gene>
    <name evidence="7 13" type="primary">era</name>
    <name evidence="13" type="ORF">OTERR_16550</name>
</gene>
<feature type="region of interest" description="G4" evidence="8">
    <location>
        <begin position="155"/>
        <end position="158"/>
    </location>
</feature>
<dbReference type="PANTHER" id="PTHR42698:SF1">
    <property type="entry name" value="GTPASE ERA, MITOCHONDRIAL"/>
    <property type="match status" value="1"/>
</dbReference>
<feature type="region of interest" description="G3" evidence="8">
    <location>
        <begin position="94"/>
        <end position="97"/>
    </location>
</feature>
<dbReference type="GO" id="GO:0043024">
    <property type="term" value="F:ribosomal small subunit binding"/>
    <property type="evidence" value="ECO:0007669"/>
    <property type="project" value="TreeGrafter"/>
</dbReference>
<dbReference type="PRINTS" id="PR00326">
    <property type="entry name" value="GTP1OBG"/>
</dbReference>
<dbReference type="SUPFAM" id="SSF52540">
    <property type="entry name" value="P-loop containing nucleoside triphosphate hydrolases"/>
    <property type="match status" value="1"/>
</dbReference>
<dbReference type="Pfam" id="PF01926">
    <property type="entry name" value="MMR_HSR1"/>
    <property type="match status" value="1"/>
</dbReference>
<dbReference type="GO" id="GO:0000028">
    <property type="term" value="P:ribosomal small subunit assembly"/>
    <property type="evidence" value="ECO:0007669"/>
    <property type="project" value="TreeGrafter"/>
</dbReference>
<sequence>MTNDTTGHDDGHDLPDFDFDAGADATGPANAADYRSGYVAIVGRPNVGKSTLLNRLVGEKISIVSRKAQTTRHRITGILTDEAKGRQAQFVFVDTPGFQTKYSNALNRAMNRGVTQALNDVDVVVMVVEAGRYGAADQQVVRLLPEGKPVVLVVNKIDRIADKTTLLPFLAELGQARSWAAVVPVSAAKGKQTQELLGEIRKHLPNEGLLFPEDELTDKSERFLAAEYIREKLFRLLGDELPYGATVEIEKFEVEPGKGHQGPLRRIHAAIVVDRDSHKPMVIGKGGETLKRIATEARQDMERLFDGKVYLEVWVKVKSGWTDDDRLLRSLGYE</sequence>
<evidence type="ECO:0000259" key="11">
    <source>
        <dbReference type="PROSITE" id="PS50823"/>
    </source>
</evidence>
<evidence type="ECO:0000256" key="2">
    <source>
        <dbReference type="ARBA" id="ARBA00020484"/>
    </source>
</evidence>
<dbReference type="PROSITE" id="PS51713">
    <property type="entry name" value="G_ERA"/>
    <property type="match status" value="1"/>
</dbReference>
<protein>
    <recommendedName>
        <fullName evidence="2 7">GTPase Era</fullName>
    </recommendedName>
</protein>
<dbReference type="AlphaFoldDB" id="A0A5C1E850"/>
<keyword evidence="6 7" id="KW-0342">GTP-binding</keyword>
<dbReference type="FunFam" id="3.30.300.20:FF:000003">
    <property type="entry name" value="GTPase Era"/>
    <property type="match status" value="1"/>
</dbReference>
<feature type="region of interest" description="Disordered" evidence="10">
    <location>
        <begin position="1"/>
        <end position="21"/>
    </location>
</feature>
<evidence type="ECO:0000256" key="8">
    <source>
        <dbReference type="PROSITE-ProRule" id="PRU01050"/>
    </source>
</evidence>
<feature type="domain" description="Era-type G" evidence="12">
    <location>
        <begin position="35"/>
        <end position="206"/>
    </location>
</feature>
<dbReference type="InterPro" id="IPR005662">
    <property type="entry name" value="GTPase_Era-like"/>
</dbReference>
<keyword evidence="7" id="KW-0472">Membrane</keyword>
<name>A0A5C1E850_9RHOO</name>
<dbReference type="GO" id="GO:0005886">
    <property type="term" value="C:plasma membrane"/>
    <property type="evidence" value="ECO:0007669"/>
    <property type="project" value="UniProtKB-SubCell"/>
</dbReference>
<dbReference type="InterPro" id="IPR027417">
    <property type="entry name" value="P-loop_NTPase"/>
</dbReference>
<dbReference type="SUPFAM" id="SSF54814">
    <property type="entry name" value="Prokaryotic type KH domain (KH-domain type II)"/>
    <property type="match status" value="1"/>
</dbReference>
<feature type="binding site" evidence="7">
    <location>
        <begin position="94"/>
        <end position="98"/>
    </location>
    <ligand>
        <name>GTP</name>
        <dbReference type="ChEBI" id="CHEBI:37565"/>
    </ligand>
</feature>
<evidence type="ECO:0000256" key="10">
    <source>
        <dbReference type="SAM" id="MobiDB-lite"/>
    </source>
</evidence>
<dbReference type="Proteomes" id="UP000323671">
    <property type="component" value="Chromosome"/>
</dbReference>
<evidence type="ECO:0000256" key="1">
    <source>
        <dbReference type="ARBA" id="ARBA00007921"/>
    </source>
</evidence>
<keyword evidence="7" id="KW-0699">rRNA-binding</keyword>
<dbReference type="InterPro" id="IPR030388">
    <property type="entry name" value="G_ERA_dom"/>
</dbReference>
<keyword evidence="7" id="KW-1003">Cell membrane</keyword>
<comment type="subcellular location">
    <subcellularLocation>
        <location evidence="7">Cytoplasm</location>
    </subcellularLocation>
    <subcellularLocation>
        <location evidence="7">Cell membrane</location>
        <topology evidence="7">Peripheral membrane protein</topology>
    </subcellularLocation>
</comment>
<dbReference type="PANTHER" id="PTHR42698">
    <property type="entry name" value="GTPASE ERA"/>
    <property type="match status" value="1"/>
</dbReference>
<dbReference type="InterPro" id="IPR004044">
    <property type="entry name" value="KH_dom_type_2"/>
</dbReference>
<dbReference type="InterPro" id="IPR015946">
    <property type="entry name" value="KH_dom-like_a/b"/>
</dbReference>
<evidence type="ECO:0000256" key="3">
    <source>
        <dbReference type="ARBA" id="ARBA00022517"/>
    </source>
</evidence>